<proteinExistence type="predicted"/>
<dbReference type="OrthoDB" id="3053778at2759"/>
<evidence type="ECO:0000256" key="1">
    <source>
        <dbReference type="SAM" id="SignalP"/>
    </source>
</evidence>
<evidence type="ECO:0000313" key="3">
    <source>
        <dbReference type="Proteomes" id="UP000076154"/>
    </source>
</evidence>
<gene>
    <name evidence="2" type="ORF">Hypma_003589</name>
</gene>
<accession>A0A369JAX8</accession>
<feature type="chain" id="PRO_5016636628" evidence="1">
    <location>
        <begin position="20"/>
        <end position="353"/>
    </location>
</feature>
<name>A0A369JAX8_HYPMA</name>
<dbReference type="Proteomes" id="UP000076154">
    <property type="component" value="Unassembled WGS sequence"/>
</dbReference>
<evidence type="ECO:0000313" key="2">
    <source>
        <dbReference type="EMBL" id="RDB16006.1"/>
    </source>
</evidence>
<feature type="signal peptide" evidence="1">
    <location>
        <begin position="1"/>
        <end position="19"/>
    </location>
</feature>
<dbReference type="AlphaFoldDB" id="A0A369JAX8"/>
<protein>
    <submittedName>
        <fullName evidence="2">Uncharacterized protein</fullName>
    </submittedName>
</protein>
<dbReference type="InParanoid" id="A0A369JAX8"/>
<keyword evidence="3" id="KW-1185">Reference proteome</keyword>
<keyword evidence="1" id="KW-0732">Signal</keyword>
<reference evidence="2" key="1">
    <citation type="submission" date="2018-04" db="EMBL/GenBank/DDBJ databases">
        <title>Whole genome sequencing of Hypsizygus marmoreus.</title>
        <authorList>
            <person name="Choi I.-G."/>
            <person name="Min B."/>
            <person name="Kim J.-G."/>
            <person name="Kim S."/>
            <person name="Oh Y.-L."/>
            <person name="Kong W.-S."/>
            <person name="Park H."/>
            <person name="Jeong J."/>
            <person name="Song E.-S."/>
        </authorList>
    </citation>
    <scope>NUCLEOTIDE SEQUENCE [LARGE SCALE GENOMIC DNA]</scope>
    <source>
        <strain evidence="2">51987-8</strain>
    </source>
</reference>
<comment type="caution">
    <text evidence="2">The sequence shown here is derived from an EMBL/GenBank/DDBJ whole genome shotgun (WGS) entry which is preliminary data.</text>
</comment>
<sequence length="353" mass="38827">MLLESLVAIVATLVSVAVGAEIQDCGNGGGRTFSKQCYTCPNFGYFNYGFLKWHNVAKACFGNNNDRIACTYYHGGFTFNILDPQYQKPQLIGRCYYNEDGTLKNSGEYAGKSSDECPSKAPRNEECGRELDQKDAKGTYFTKCDYAGCDFQTEACYACPKLKSDSAKVSTLNGELECGYVTGGQLKNTCRYDASNGKLLNTTSSDPKCPDMAPQDIVCARERPGRIAAAKVDAFIKEGLEKGQIIRKCEDVFAERRYKAARIACADPEGSSQRIQKAIDELENGRPISDPFVRFLSGSQYGYRPHGRKPVNELKAIVKVLEGAVKNDLGTFIITPQNQTLAVLPERSTEGDE</sequence>
<dbReference type="EMBL" id="LUEZ02000137">
    <property type="protein sequence ID" value="RDB16006.1"/>
    <property type="molecule type" value="Genomic_DNA"/>
</dbReference>
<organism evidence="2 3">
    <name type="scientific">Hypsizygus marmoreus</name>
    <name type="common">White beech mushroom</name>
    <name type="synonym">Agaricus marmoreus</name>
    <dbReference type="NCBI Taxonomy" id="39966"/>
    <lineage>
        <taxon>Eukaryota</taxon>
        <taxon>Fungi</taxon>
        <taxon>Dikarya</taxon>
        <taxon>Basidiomycota</taxon>
        <taxon>Agaricomycotina</taxon>
        <taxon>Agaricomycetes</taxon>
        <taxon>Agaricomycetidae</taxon>
        <taxon>Agaricales</taxon>
        <taxon>Tricholomatineae</taxon>
        <taxon>Lyophyllaceae</taxon>
        <taxon>Hypsizygus</taxon>
    </lineage>
</organism>